<sequence length="92" mass="10562">MLLDLTSIVPPPEASDGWWLTKSDASKYESVSFIFVFFNIWALEGLPRKHKITNMERITIVARVLTLAIVGFVGYGWRFCLVFEYATMKSIK</sequence>
<reference evidence="2 3" key="1">
    <citation type="submission" date="2024-01" db="EMBL/GenBank/DDBJ databases">
        <title>The complete chloroplast genome sequence of Lithospermum erythrorhizon: insights into the phylogenetic relationship among Boraginaceae species and the maternal lineages of purple gromwells.</title>
        <authorList>
            <person name="Okada T."/>
            <person name="Watanabe K."/>
        </authorList>
    </citation>
    <scope>NUCLEOTIDE SEQUENCE [LARGE SCALE GENOMIC DNA]</scope>
</reference>
<keyword evidence="1" id="KW-0812">Transmembrane</keyword>
<evidence type="ECO:0000313" key="2">
    <source>
        <dbReference type="EMBL" id="GAA0161030.1"/>
    </source>
</evidence>
<evidence type="ECO:0000313" key="3">
    <source>
        <dbReference type="Proteomes" id="UP001454036"/>
    </source>
</evidence>
<dbReference type="EMBL" id="BAABME010004062">
    <property type="protein sequence ID" value="GAA0161030.1"/>
    <property type="molecule type" value="Genomic_DNA"/>
</dbReference>
<keyword evidence="3" id="KW-1185">Reference proteome</keyword>
<evidence type="ECO:0000256" key="1">
    <source>
        <dbReference type="SAM" id="Phobius"/>
    </source>
</evidence>
<organism evidence="2 3">
    <name type="scientific">Lithospermum erythrorhizon</name>
    <name type="common">Purple gromwell</name>
    <name type="synonym">Lithospermum officinale var. erythrorhizon</name>
    <dbReference type="NCBI Taxonomy" id="34254"/>
    <lineage>
        <taxon>Eukaryota</taxon>
        <taxon>Viridiplantae</taxon>
        <taxon>Streptophyta</taxon>
        <taxon>Embryophyta</taxon>
        <taxon>Tracheophyta</taxon>
        <taxon>Spermatophyta</taxon>
        <taxon>Magnoliopsida</taxon>
        <taxon>eudicotyledons</taxon>
        <taxon>Gunneridae</taxon>
        <taxon>Pentapetalae</taxon>
        <taxon>asterids</taxon>
        <taxon>lamiids</taxon>
        <taxon>Boraginales</taxon>
        <taxon>Boraginaceae</taxon>
        <taxon>Boraginoideae</taxon>
        <taxon>Lithospermeae</taxon>
        <taxon>Lithospermum</taxon>
    </lineage>
</organism>
<gene>
    <name evidence="2" type="ORF">LIER_17445</name>
</gene>
<feature type="transmembrane region" description="Helical" evidence="1">
    <location>
        <begin position="58"/>
        <end position="77"/>
    </location>
</feature>
<feature type="transmembrane region" description="Helical" evidence="1">
    <location>
        <begin position="28"/>
        <end position="46"/>
    </location>
</feature>
<protein>
    <submittedName>
        <fullName evidence="2">Uncharacterized protein</fullName>
    </submittedName>
</protein>
<name>A0AAV3QEG3_LITER</name>
<dbReference type="Proteomes" id="UP001454036">
    <property type="component" value="Unassembled WGS sequence"/>
</dbReference>
<keyword evidence="1" id="KW-0472">Membrane</keyword>
<comment type="caution">
    <text evidence="2">The sequence shown here is derived from an EMBL/GenBank/DDBJ whole genome shotgun (WGS) entry which is preliminary data.</text>
</comment>
<accession>A0AAV3QEG3</accession>
<proteinExistence type="predicted"/>
<keyword evidence="1" id="KW-1133">Transmembrane helix</keyword>
<dbReference type="AlphaFoldDB" id="A0AAV3QEG3"/>